<evidence type="ECO:0000256" key="1">
    <source>
        <dbReference type="SAM" id="MobiDB-lite"/>
    </source>
</evidence>
<proteinExistence type="predicted"/>
<evidence type="ECO:0000313" key="2">
    <source>
        <dbReference type="EMBL" id="KAL0399948.1"/>
    </source>
</evidence>
<reference evidence="2" key="2">
    <citation type="journal article" date="2024" name="Plant">
        <title>Genomic evolution and insights into agronomic trait innovations of Sesamum species.</title>
        <authorList>
            <person name="Miao H."/>
            <person name="Wang L."/>
            <person name="Qu L."/>
            <person name="Liu H."/>
            <person name="Sun Y."/>
            <person name="Le M."/>
            <person name="Wang Q."/>
            <person name="Wei S."/>
            <person name="Zheng Y."/>
            <person name="Lin W."/>
            <person name="Duan Y."/>
            <person name="Cao H."/>
            <person name="Xiong S."/>
            <person name="Wang X."/>
            <person name="Wei L."/>
            <person name="Li C."/>
            <person name="Ma Q."/>
            <person name="Ju M."/>
            <person name="Zhao R."/>
            <person name="Li G."/>
            <person name="Mu C."/>
            <person name="Tian Q."/>
            <person name="Mei H."/>
            <person name="Zhang T."/>
            <person name="Gao T."/>
            <person name="Zhang H."/>
        </authorList>
    </citation>
    <scope>NUCLEOTIDE SEQUENCE</scope>
    <source>
        <strain evidence="2">G02</strain>
    </source>
</reference>
<dbReference type="PANTHER" id="PTHR48475:SF2">
    <property type="entry name" value="RIBONUCLEASE H"/>
    <property type="match status" value="1"/>
</dbReference>
<name>A0AAW2T716_SESRA</name>
<organism evidence="2">
    <name type="scientific">Sesamum radiatum</name>
    <name type="common">Black benniseed</name>
    <dbReference type="NCBI Taxonomy" id="300843"/>
    <lineage>
        <taxon>Eukaryota</taxon>
        <taxon>Viridiplantae</taxon>
        <taxon>Streptophyta</taxon>
        <taxon>Embryophyta</taxon>
        <taxon>Tracheophyta</taxon>
        <taxon>Spermatophyta</taxon>
        <taxon>Magnoliopsida</taxon>
        <taxon>eudicotyledons</taxon>
        <taxon>Gunneridae</taxon>
        <taxon>Pentapetalae</taxon>
        <taxon>asterids</taxon>
        <taxon>lamiids</taxon>
        <taxon>Lamiales</taxon>
        <taxon>Pedaliaceae</taxon>
        <taxon>Sesamum</taxon>
    </lineage>
</organism>
<gene>
    <name evidence="2" type="ORF">Sradi_2338100</name>
</gene>
<accession>A0AAW2T716</accession>
<sequence length="338" mass="37883">MGLKNSEFSPVKTPLVGFGGSEVASIGTIDLPVSMGEEPRRRTAMERLCAIRKTRKCYNLSLQKGQPQVRTKRKGEGEIEKEDPKRMKAERIELVEEYRSAELVAGQPDKTTRIGSDMSKSLETLMIEFLKKSVDLLAWSPSDFKGIDPEVIVHRLNVDPLADRDKERERRSWKGSEVNRGVIEGIWTMLWKQESEVIVLTNHPLGHIMTRPDASSRLVKWAVELGEYDVEYQSRTTIKAQVLADFVVEFAGEQVQEEKGGWLLHVDGSSNANNGGVDILLQGPNGVEIEVTTRFPVGGHVDRRDVRDKEANNDAISGQDEGTNGMLQQVYRTANPQK</sequence>
<protein>
    <recommendedName>
        <fullName evidence="3">Reverse transcriptase RNase H-like domain-containing protein</fullName>
    </recommendedName>
</protein>
<feature type="compositionally biased region" description="Basic and acidic residues" evidence="1">
    <location>
        <begin position="74"/>
        <end position="85"/>
    </location>
</feature>
<reference evidence="2" key="1">
    <citation type="submission" date="2020-06" db="EMBL/GenBank/DDBJ databases">
        <authorList>
            <person name="Li T."/>
            <person name="Hu X."/>
            <person name="Zhang T."/>
            <person name="Song X."/>
            <person name="Zhang H."/>
            <person name="Dai N."/>
            <person name="Sheng W."/>
            <person name="Hou X."/>
            <person name="Wei L."/>
        </authorList>
    </citation>
    <scope>NUCLEOTIDE SEQUENCE</scope>
    <source>
        <strain evidence="2">G02</strain>
        <tissue evidence="2">Leaf</tissue>
    </source>
</reference>
<feature type="region of interest" description="Disordered" evidence="1">
    <location>
        <begin position="63"/>
        <end position="85"/>
    </location>
</feature>
<comment type="caution">
    <text evidence="2">The sequence shown here is derived from an EMBL/GenBank/DDBJ whole genome shotgun (WGS) entry which is preliminary data.</text>
</comment>
<evidence type="ECO:0008006" key="3">
    <source>
        <dbReference type="Google" id="ProtNLM"/>
    </source>
</evidence>
<dbReference type="AlphaFoldDB" id="A0AAW2T716"/>
<dbReference type="EMBL" id="JACGWJ010000009">
    <property type="protein sequence ID" value="KAL0399948.1"/>
    <property type="molecule type" value="Genomic_DNA"/>
</dbReference>
<dbReference type="PANTHER" id="PTHR48475">
    <property type="entry name" value="RIBONUCLEASE H"/>
    <property type="match status" value="1"/>
</dbReference>